<name>A0A562UDL3_9SPHI</name>
<dbReference type="SUPFAM" id="SSF47240">
    <property type="entry name" value="Ferritin-like"/>
    <property type="match status" value="1"/>
</dbReference>
<evidence type="ECO:0000313" key="2">
    <source>
        <dbReference type="Proteomes" id="UP000317010"/>
    </source>
</evidence>
<comment type="caution">
    <text evidence="1">The sequence shown here is derived from an EMBL/GenBank/DDBJ whole genome shotgun (WGS) entry which is preliminary data.</text>
</comment>
<proteinExistence type="predicted"/>
<gene>
    <name evidence="1" type="ORF">JN11_01144</name>
</gene>
<dbReference type="EMBL" id="VLLI01000002">
    <property type="protein sequence ID" value="TWJ03597.1"/>
    <property type="molecule type" value="Genomic_DNA"/>
</dbReference>
<accession>A0A562UDL3</accession>
<organism evidence="1 2">
    <name type="scientific">Mucilaginibacter frigoritolerans</name>
    <dbReference type="NCBI Taxonomy" id="652788"/>
    <lineage>
        <taxon>Bacteria</taxon>
        <taxon>Pseudomonadati</taxon>
        <taxon>Bacteroidota</taxon>
        <taxon>Sphingobacteriia</taxon>
        <taxon>Sphingobacteriales</taxon>
        <taxon>Sphingobacteriaceae</taxon>
        <taxon>Mucilaginibacter</taxon>
    </lineage>
</organism>
<dbReference type="InterPro" id="IPR009078">
    <property type="entry name" value="Ferritin-like_SF"/>
</dbReference>
<dbReference type="RefSeq" id="WP_144910452.1">
    <property type="nucleotide sequence ID" value="NZ_VLLI01000002.1"/>
</dbReference>
<dbReference type="InterPro" id="IPR047114">
    <property type="entry name" value="YciF"/>
</dbReference>
<dbReference type="Proteomes" id="UP000317010">
    <property type="component" value="Unassembled WGS sequence"/>
</dbReference>
<dbReference type="Pfam" id="PF05974">
    <property type="entry name" value="DUF892"/>
    <property type="match status" value="1"/>
</dbReference>
<dbReference type="OrthoDB" id="9795056at2"/>
<reference evidence="1 2" key="1">
    <citation type="submission" date="2019-07" db="EMBL/GenBank/DDBJ databases">
        <title>Genomic Encyclopedia of Archaeal and Bacterial Type Strains, Phase II (KMG-II): from individual species to whole genera.</title>
        <authorList>
            <person name="Goeker M."/>
        </authorList>
    </citation>
    <scope>NUCLEOTIDE SEQUENCE [LARGE SCALE GENOMIC DNA]</scope>
    <source>
        <strain evidence="1 2">ATCC BAA-1854</strain>
    </source>
</reference>
<dbReference type="AlphaFoldDB" id="A0A562UDL3"/>
<sequence length="170" mass="18738">METQTVKATNLKLKEFFVHQLRDIYWAEKKLFTALPKLQEAAGTPELRDAFGQHGHQAKTHVDRLEQVFGMFNEKVDSGKCAAIADIVEEGVDVIGATIEGSSQRDTGLIFAGKKAEHYKIATYTSMVNLAKNIGYHNVADILGETLAEDKAADAQLSKIAENNINYALN</sequence>
<protein>
    <submittedName>
        <fullName evidence="1">Ferritin-like metal-binding protein YciE</fullName>
    </submittedName>
</protein>
<evidence type="ECO:0000313" key="1">
    <source>
        <dbReference type="EMBL" id="TWJ03597.1"/>
    </source>
</evidence>
<keyword evidence="2" id="KW-1185">Reference proteome</keyword>
<dbReference type="PANTHER" id="PTHR30565">
    <property type="entry name" value="PROTEIN YCIF"/>
    <property type="match status" value="1"/>
</dbReference>
<dbReference type="PANTHER" id="PTHR30565:SF9">
    <property type="entry name" value="PROTEIN YCIF"/>
    <property type="match status" value="1"/>
</dbReference>
<dbReference type="InterPro" id="IPR010287">
    <property type="entry name" value="DUF892_YciF-like"/>
</dbReference>
<dbReference type="Gene3D" id="1.20.1260.10">
    <property type="match status" value="1"/>
</dbReference>
<dbReference type="InterPro" id="IPR012347">
    <property type="entry name" value="Ferritin-like"/>
</dbReference>